<sequence length="81" mass="9179">MFGFNKRRFESLVRVLQAAKVIFSRAQELFALSRDPEKFFPNSVITQVYPIGIVKSSTESTSPPVNPSLQLMNKLCSRDDV</sequence>
<dbReference type="Proteomes" id="UP000017559">
    <property type="component" value="Unassembled WGS sequence"/>
</dbReference>
<comment type="caution">
    <text evidence="1">The sequence shown here is derived from an EMBL/GenBank/DDBJ whole genome shotgun (WGS) entry which is preliminary data.</text>
</comment>
<evidence type="ECO:0000313" key="2">
    <source>
        <dbReference type="Proteomes" id="UP000017559"/>
    </source>
</evidence>
<name>V2WUK3_MONRO</name>
<proteinExistence type="predicted"/>
<keyword evidence="2" id="KW-1185">Reference proteome</keyword>
<evidence type="ECO:0000313" key="1">
    <source>
        <dbReference type="EMBL" id="ESK84211.1"/>
    </source>
</evidence>
<protein>
    <submittedName>
        <fullName evidence="1">Uncharacterized protein</fullName>
    </submittedName>
</protein>
<accession>V2WUK3</accession>
<organism evidence="1 2">
    <name type="scientific">Moniliophthora roreri (strain MCA 2997)</name>
    <name type="common">Cocoa frosty pod rot fungus</name>
    <name type="synonym">Crinipellis roreri</name>
    <dbReference type="NCBI Taxonomy" id="1381753"/>
    <lineage>
        <taxon>Eukaryota</taxon>
        <taxon>Fungi</taxon>
        <taxon>Dikarya</taxon>
        <taxon>Basidiomycota</taxon>
        <taxon>Agaricomycotina</taxon>
        <taxon>Agaricomycetes</taxon>
        <taxon>Agaricomycetidae</taxon>
        <taxon>Agaricales</taxon>
        <taxon>Marasmiineae</taxon>
        <taxon>Marasmiaceae</taxon>
        <taxon>Moniliophthora</taxon>
    </lineage>
</organism>
<gene>
    <name evidence="1" type="ORF">Moror_16968</name>
</gene>
<reference evidence="1 2" key="1">
    <citation type="journal article" date="2014" name="BMC Genomics">
        <title>Genome and secretome analysis of the hemibiotrophic fungal pathogen, Moniliophthora roreri, which causes frosty pod rot disease of cacao: mechanisms of the biotrophic and necrotrophic phases.</title>
        <authorList>
            <person name="Meinhardt L.W."/>
            <person name="Costa G.G.L."/>
            <person name="Thomazella D.P.T."/>
            <person name="Teixeira P.J.P.L."/>
            <person name="Carazzolle M.F."/>
            <person name="Schuster S.C."/>
            <person name="Carlson J.E."/>
            <person name="Guiltinan M.J."/>
            <person name="Mieczkowski P."/>
            <person name="Farmer A."/>
            <person name="Ramaraj T."/>
            <person name="Crozier J."/>
            <person name="Davis R.E."/>
            <person name="Shao J."/>
            <person name="Melnick R.L."/>
            <person name="Pereira G.A.G."/>
            <person name="Bailey B.A."/>
        </authorList>
    </citation>
    <scope>NUCLEOTIDE SEQUENCE [LARGE SCALE GENOMIC DNA]</scope>
    <source>
        <strain evidence="1 2">MCA 2997</strain>
    </source>
</reference>
<dbReference type="HOGENOM" id="CLU_2574417_0_0_1"/>
<dbReference type="AlphaFoldDB" id="V2WUK3"/>
<dbReference type="EMBL" id="AWSO01001351">
    <property type="protein sequence ID" value="ESK84211.1"/>
    <property type="molecule type" value="Genomic_DNA"/>
</dbReference>
<dbReference type="KEGG" id="mrr:Moror_16968"/>